<dbReference type="InterPro" id="IPR052920">
    <property type="entry name" value="DNA-binding_regulatory"/>
</dbReference>
<evidence type="ECO:0000313" key="2">
    <source>
        <dbReference type="EMBL" id="TQD84013.1"/>
    </source>
</evidence>
<dbReference type="Proteomes" id="UP000315295">
    <property type="component" value="Unassembled WGS sequence"/>
</dbReference>
<dbReference type="AlphaFoldDB" id="A0A540LC15"/>
<dbReference type="STRING" id="106549.A0A540LC15"/>
<feature type="compositionally biased region" description="Polar residues" evidence="1">
    <location>
        <begin position="173"/>
        <end position="182"/>
    </location>
</feature>
<feature type="compositionally biased region" description="Polar residues" evidence="1">
    <location>
        <begin position="195"/>
        <end position="210"/>
    </location>
</feature>
<dbReference type="PANTHER" id="PTHR43358:SF4">
    <property type="entry name" value="ALPHA_BETA HYDROLASE FOLD-1 DOMAIN-CONTAINING PROTEIN"/>
    <property type="match status" value="1"/>
</dbReference>
<comment type="caution">
    <text evidence="2">The sequence shown here is derived from an EMBL/GenBank/DDBJ whole genome shotgun (WGS) entry which is preliminary data.</text>
</comment>
<evidence type="ECO:0000313" key="3">
    <source>
        <dbReference type="Proteomes" id="UP000315295"/>
    </source>
</evidence>
<evidence type="ECO:0000256" key="1">
    <source>
        <dbReference type="SAM" id="MobiDB-lite"/>
    </source>
</evidence>
<reference evidence="2 3" key="1">
    <citation type="journal article" date="2019" name="G3 (Bethesda)">
        <title>Sequencing of a Wild Apple (Malus baccata) Genome Unravels the Differences Between Cultivated and Wild Apple Species Regarding Disease Resistance and Cold Tolerance.</title>
        <authorList>
            <person name="Chen X."/>
        </authorList>
    </citation>
    <scope>NUCLEOTIDE SEQUENCE [LARGE SCALE GENOMIC DNA]</scope>
    <source>
        <strain evidence="3">cv. Shandingzi</strain>
        <tissue evidence="2">Leaves</tissue>
    </source>
</reference>
<feature type="region of interest" description="Disordered" evidence="1">
    <location>
        <begin position="124"/>
        <end position="210"/>
    </location>
</feature>
<keyword evidence="3" id="KW-1185">Reference proteome</keyword>
<sequence length="210" mass="23297">MDDPVTQSGKPFGKVGATSQHGFPTLVKFAIQYTRRAIQKKAKFNIMSLNTIKGDKNIIKFEGDHNSPRPQFYFDSINIFFHNVLQPPEDEVVETFFDTLARPLGSLRSVHTADYDHGCSTAVTEEQLPWDTPDSLNLSQKDDQPDDASTAEKLELLEAQSTSTSVGHLGSLKTESISTSVSKSHDSRPEDQTRTRVPSTEPASQTPLYP</sequence>
<protein>
    <submittedName>
        <fullName evidence="2">Uncharacterized protein</fullName>
    </submittedName>
</protein>
<dbReference type="PANTHER" id="PTHR43358">
    <property type="entry name" value="ALPHA/BETA-HYDROLASE"/>
    <property type="match status" value="1"/>
</dbReference>
<accession>A0A540LC15</accession>
<organism evidence="2 3">
    <name type="scientific">Malus baccata</name>
    <name type="common">Siberian crab apple</name>
    <name type="synonym">Pyrus baccata</name>
    <dbReference type="NCBI Taxonomy" id="106549"/>
    <lineage>
        <taxon>Eukaryota</taxon>
        <taxon>Viridiplantae</taxon>
        <taxon>Streptophyta</taxon>
        <taxon>Embryophyta</taxon>
        <taxon>Tracheophyta</taxon>
        <taxon>Spermatophyta</taxon>
        <taxon>Magnoliopsida</taxon>
        <taxon>eudicotyledons</taxon>
        <taxon>Gunneridae</taxon>
        <taxon>Pentapetalae</taxon>
        <taxon>rosids</taxon>
        <taxon>fabids</taxon>
        <taxon>Rosales</taxon>
        <taxon>Rosaceae</taxon>
        <taxon>Amygdaloideae</taxon>
        <taxon>Maleae</taxon>
        <taxon>Malus</taxon>
    </lineage>
</organism>
<dbReference type="EMBL" id="VIEB01000656">
    <property type="protein sequence ID" value="TQD84013.1"/>
    <property type="molecule type" value="Genomic_DNA"/>
</dbReference>
<name>A0A540LC15_MALBA</name>
<gene>
    <name evidence="2" type="ORF">C1H46_030463</name>
</gene>
<proteinExistence type="predicted"/>
<feature type="compositionally biased region" description="Basic and acidic residues" evidence="1">
    <location>
        <begin position="183"/>
        <end position="194"/>
    </location>
</feature>